<dbReference type="OrthoDB" id="9805017at2"/>
<dbReference type="InterPro" id="IPR012334">
    <property type="entry name" value="Pectin_lyas_fold"/>
</dbReference>
<keyword evidence="1" id="KW-1133">Transmembrane helix</keyword>
<dbReference type="EMBL" id="VOEJ01000001">
    <property type="protein sequence ID" value="TWR31669.1"/>
    <property type="molecule type" value="Genomic_DNA"/>
</dbReference>
<feature type="domain" description="Right handed beta helix" evidence="2">
    <location>
        <begin position="285"/>
        <end position="435"/>
    </location>
</feature>
<proteinExistence type="predicted"/>
<protein>
    <submittedName>
        <fullName evidence="3">Right-handed parallel beta-helix repeat-containing protein</fullName>
    </submittedName>
</protein>
<dbReference type="Gene3D" id="2.160.20.10">
    <property type="entry name" value="Single-stranded right-handed beta-helix, Pectin lyase-like"/>
    <property type="match status" value="1"/>
</dbReference>
<dbReference type="InterPro" id="IPR039448">
    <property type="entry name" value="Beta_helix"/>
</dbReference>
<reference evidence="3 4" key="1">
    <citation type="submission" date="2019-07" db="EMBL/GenBank/DDBJ databases">
        <authorList>
            <person name="Kim J."/>
        </authorList>
    </citation>
    <scope>NUCLEOTIDE SEQUENCE [LARGE SCALE GENOMIC DNA]</scope>
    <source>
        <strain evidence="4">dk17</strain>
    </source>
</reference>
<dbReference type="Pfam" id="PF13229">
    <property type="entry name" value="Beta_helix"/>
    <property type="match status" value="1"/>
</dbReference>
<evidence type="ECO:0000259" key="2">
    <source>
        <dbReference type="Pfam" id="PF13229"/>
    </source>
</evidence>
<organism evidence="3 4">
    <name type="scientific">Mucilaginibacter pallidiroseus</name>
    <dbReference type="NCBI Taxonomy" id="2599295"/>
    <lineage>
        <taxon>Bacteria</taxon>
        <taxon>Pseudomonadati</taxon>
        <taxon>Bacteroidota</taxon>
        <taxon>Sphingobacteriia</taxon>
        <taxon>Sphingobacteriales</taxon>
        <taxon>Sphingobacteriaceae</taxon>
        <taxon>Mucilaginibacter</taxon>
    </lineage>
</organism>
<dbReference type="InterPro" id="IPR011050">
    <property type="entry name" value="Pectin_lyase_fold/virulence"/>
</dbReference>
<accession>A0A563UK72</accession>
<comment type="caution">
    <text evidence="3">The sequence shown here is derived from an EMBL/GenBank/DDBJ whole genome shotgun (WGS) entry which is preliminary data.</text>
</comment>
<keyword evidence="1" id="KW-0812">Transmembrane</keyword>
<dbReference type="InterPro" id="IPR006626">
    <property type="entry name" value="PbH1"/>
</dbReference>
<name>A0A563UK72_9SPHI</name>
<dbReference type="SUPFAM" id="SSF51126">
    <property type="entry name" value="Pectin lyase-like"/>
    <property type="match status" value="1"/>
</dbReference>
<evidence type="ECO:0000313" key="3">
    <source>
        <dbReference type="EMBL" id="TWR31669.1"/>
    </source>
</evidence>
<gene>
    <name evidence="3" type="ORF">FPZ43_04140</name>
</gene>
<feature type="transmembrane region" description="Helical" evidence="1">
    <location>
        <begin position="39"/>
        <end position="55"/>
    </location>
</feature>
<evidence type="ECO:0000313" key="4">
    <source>
        <dbReference type="Proteomes" id="UP000320042"/>
    </source>
</evidence>
<keyword evidence="4" id="KW-1185">Reference proteome</keyword>
<dbReference type="AlphaFoldDB" id="A0A563UK72"/>
<keyword evidence="1" id="KW-0472">Membrane</keyword>
<evidence type="ECO:0000256" key="1">
    <source>
        <dbReference type="SAM" id="Phobius"/>
    </source>
</evidence>
<dbReference type="SMART" id="SM00710">
    <property type="entry name" value="PbH1"/>
    <property type="match status" value="7"/>
</dbReference>
<sequence length="505" mass="53523">MLVATTYKSTVKQINQDVLLGCIFYLIPLIQFDMKIKLYLLRITAGLLVIASFAMCAKQTLKVDNLPATTPSSTAAADTSGKTTDSVKMPVNTALPITTCSYTVQASQWMVDGTSIAPGSVICIPAGTRGALLFKNLKGTADKPIIIVNKGGKVNFLTSKTASYAFKTQNCQYFKITGNGASGINYGFIVDGGNIGMTMDDLSSDFEISNVQVRNSGFAGIMAKTDPSCDIKTQRGHFTMKNVSIHDNYVHDTGGEGLYIGNSFYATGVSTSCGTALPHDVVNLKVYNNTTEQTGCEGIQVGGAVSGCEVYNNIVKTPGIKPFASAQNNGIQLGEGTGGKCYNNLVKDAPGNGIIVLGLGDNLVFNNFIIRASGHGIFADSRYTPGPNFAFINNTIVSPAMSGIRLNSTSIPMNTAINNVIINPGSGQYISKMNSSVKLTSLNNYQGGDVSECAFVNFAGDDFHLQGKSPLINAGANVLSYGIVSDYYKKLRPSGLSYDIGATEY</sequence>
<dbReference type="Proteomes" id="UP000320042">
    <property type="component" value="Unassembled WGS sequence"/>
</dbReference>